<keyword evidence="2" id="KW-1185">Reference proteome</keyword>
<sequence length="104" mass="11669">MYPLDDNTGGHSHHWPRNVFPRTAYFHSDRREGVSVVDDETPNDGRWDLQDFLIFKCLDHFWLPSDAGLSAAECLSVTAVITVNIGGRPGALKEDDEACDDCDF</sequence>
<reference evidence="1" key="1">
    <citation type="submission" date="2021-06" db="EMBL/GenBank/DDBJ databases">
        <title>Comparative genomics, transcriptomics and evolutionary studies reveal genomic signatures of adaptation to plant cell wall in hemibiotrophic fungi.</title>
        <authorList>
            <consortium name="DOE Joint Genome Institute"/>
            <person name="Baroncelli R."/>
            <person name="Diaz J.F."/>
            <person name="Benocci T."/>
            <person name="Peng M."/>
            <person name="Battaglia E."/>
            <person name="Haridas S."/>
            <person name="Andreopoulos W."/>
            <person name="Labutti K."/>
            <person name="Pangilinan J."/>
            <person name="Floch G.L."/>
            <person name="Makela M.R."/>
            <person name="Henrissat B."/>
            <person name="Grigoriev I.V."/>
            <person name="Crouch J.A."/>
            <person name="De Vries R.P."/>
            <person name="Sukno S.A."/>
            <person name="Thon M.R."/>
        </authorList>
    </citation>
    <scope>NUCLEOTIDE SEQUENCE</scope>
    <source>
        <strain evidence="1">MAFF235873</strain>
    </source>
</reference>
<dbReference type="AlphaFoldDB" id="A0AAD9HTG9"/>
<evidence type="ECO:0000313" key="1">
    <source>
        <dbReference type="EMBL" id="KAK2034728.1"/>
    </source>
</evidence>
<dbReference type="Proteomes" id="UP001232148">
    <property type="component" value="Unassembled WGS sequence"/>
</dbReference>
<gene>
    <name evidence="1" type="ORF">LX32DRAFT_724168</name>
</gene>
<comment type="caution">
    <text evidence="1">The sequence shown here is derived from an EMBL/GenBank/DDBJ whole genome shotgun (WGS) entry which is preliminary data.</text>
</comment>
<protein>
    <submittedName>
        <fullName evidence="1">Uncharacterized protein</fullName>
    </submittedName>
</protein>
<organism evidence="1 2">
    <name type="scientific">Colletotrichum zoysiae</name>
    <dbReference type="NCBI Taxonomy" id="1216348"/>
    <lineage>
        <taxon>Eukaryota</taxon>
        <taxon>Fungi</taxon>
        <taxon>Dikarya</taxon>
        <taxon>Ascomycota</taxon>
        <taxon>Pezizomycotina</taxon>
        <taxon>Sordariomycetes</taxon>
        <taxon>Hypocreomycetidae</taxon>
        <taxon>Glomerellales</taxon>
        <taxon>Glomerellaceae</taxon>
        <taxon>Colletotrichum</taxon>
        <taxon>Colletotrichum graminicola species complex</taxon>
    </lineage>
</organism>
<dbReference type="EMBL" id="MU842812">
    <property type="protein sequence ID" value="KAK2034728.1"/>
    <property type="molecule type" value="Genomic_DNA"/>
</dbReference>
<accession>A0AAD9HTG9</accession>
<evidence type="ECO:0000313" key="2">
    <source>
        <dbReference type="Proteomes" id="UP001232148"/>
    </source>
</evidence>
<name>A0AAD9HTG9_9PEZI</name>
<proteinExistence type="predicted"/>